<evidence type="ECO:0000313" key="3">
    <source>
        <dbReference type="Proteomes" id="UP000186601"/>
    </source>
</evidence>
<keyword evidence="3" id="KW-1185">Reference proteome</keyword>
<protein>
    <submittedName>
        <fullName evidence="2">Uncharacterized protein</fullName>
    </submittedName>
</protein>
<organism evidence="2 3">
    <name type="scientific">Hermanssonia centrifuga</name>
    <dbReference type="NCBI Taxonomy" id="98765"/>
    <lineage>
        <taxon>Eukaryota</taxon>
        <taxon>Fungi</taxon>
        <taxon>Dikarya</taxon>
        <taxon>Basidiomycota</taxon>
        <taxon>Agaricomycotina</taxon>
        <taxon>Agaricomycetes</taxon>
        <taxon>Polyporales</taxon>
        <taxon>Meruliaceae</taxon>
        <taxon>Hermanssonia</taxon>
    </lineage>
</organism>
<feature type="compositionally biased region" description="Polar residues" evidence="1">
    <location>
        <begin position="87"/>
        <end position="97"/>
    </location>
</feature>
<gene>
    <name evidence="2" type="ORF">PHLCEN_2v9734</name>
</gene>
<evidence type="ECO:0000256" key="1">
    <source>
        <dbReference type="SAM" id="MobiDB-lite"/>
    </source>
</evidence>
<comment type="caution">
    <text evidence="2">The sequence shown here is derived from an EMBL/GenBank/DDBJ whole genome shotgun (WGS) entry which is preliminary data.</text>
</comment>
<dbReference type="Proteomes" id="UP000186601">
    <property type="component" value="Unassembled WGS sequence"/>
</dbReference>
<sequence length="205" mass="22178">MASDNSTLQRQTSTYIYKCDCSRCNRLKTVSRSTYFKHAALRNDTSNAAVYLVQDTQEIPVNKGPVKKRTRAEISTSGHAADAIAGPSQSPDLQLSSKRARTAKDSNNKPDMCETEDMNLLAHNLAASGLHGAPVNPENTIPHGQEQAATPPSPSISPALCDKTDNNDMSVTEPHVGHHSLNEGSSTVSGYRQPFGVATRRFKTL</sequence>
<name>A0A2R6NPV8_9APHY</name>
<feature type="region of interest" description="Disordered" evidence="1">
    <location>
        <begin position="62"/>
        <end position="113"/>
    </location>
</feature>
<evidence type="ECO:0000313" key="2">
    <source>
        <dbReference type="EMBL" id="PSR74557.1"/>
    </source>
</evidence>
<reference evidence="2 3" key="1">
    <citation type="submission" date="2018-02" db="EMBL/GenBank/DDBJ databases">
        <title>Genome sequence of the basidiomycete white-rot fungus Phlebia centrifuga.</title>
        <authorList>
            <person name="Granchi Z."/>
            <person name="Peng M."/>
            <person name="de Vries R.P."/>
            <person name="Hilden K."/>
            <person name="Makela M.R."/>
            <person name="Grigoriev I."/>
            <person name="Riley R."/>
        </authorList>
    </citation>
    <scope>NUCLEOTIDE SEQUENCE [LARGE SCALE GENOMIC DNA]</scope>
    <source>
        <strain evidence="2 3">FBCC195</strain>
    </source>
</reference>
<proteinExistence type="predicted"/>
<dbReference type="AlphaFoldDB" id="A0A2R6NPV8"/>
<dbReference type="EMBL" id="MLYV02000976">
    <property type="protein sequence ID" value="PSR74557.1"/>
    <property type="molecule type" value="Genomic_DNA"/>
</dbReference>
<feature type="region of interest" description="Disordered" evidence="1">
    <location>
        <begin position="129"/>
        <end position="192"/>
    </location>
</feature>
<accession>A0A2R6NPV8</accession>
<feature type="compositionally biased region" description="Basic and acidic residues" evidence="1">
    <location>
        <begin position="102"/>
        <end position="112"/>
    </location>
</feature>